<proteinExistence type="predicted"/>
<accession>A0A8T0TKE1</accession>
<name>A0A8T0TKE1_PANVG</name>
<dbReference type="Proteomes" id="UP000823388">
    <property type="component" value="Chromosome 4K"/>
</dbReference>
<dbReference type="AlphaFoldDB" id="A0A8T0TKE1"/>
<protein>
    <submittedName>
        <fullName evidence="2">Uncharacterized protein</fullName>
    </submittedName>
</protein>
<evidence type="ECO:0000313" key="3">
    <source>
        <dbReference type="Proteomes" id="UP000823388"/>
    </source>
</evidence>
<organism evidence="2 3">
    <name type="scientific">Panicum virgatum</name>
    <name type="common">Blackwell switchgrass</name>
    <dbReference type="NCBI Taxonomy" id="38727"/>
    <lineage>
        <taxon>Eukaryota</taxon>
        <taxon>Viridiplantae</taxon>
        <taxon>Streptophyta</taxon>
        <taxon>Embryophyta</taxon>
        <taxon>Tracheophyta</taxon>
        <taxon>Spermatophyta</taxon>
        <taxon>Magnoliopsida</taxon>
        <taxon>Liliopsida</taxon>
        <taxon>Poales</taxon>
        <taxon>Poaceae</taxon>
        <taxon>PACMAD clade</taxon>
        <taxon>Panicoideae</taxon>
        <taxon>Panicodae</taxon>
        <taxon>Paniceae</taxon>
        <taxon>Panicinae</taxon>
        <taxon>Panicum</taxon>
        <taxon>Panicum sect. Hiantes</taxon>
    </lineage>
</organism>
<reference evidence="2" key="1">
    <citation type="submission" date="2020-05" db="EMBL/GenBank/DDBJ databases">
        <title>WGS assembly of Panicum virgatum.</title>
        <authorList>
            <person name="Lovell J.T."/>
            <person name="Jenkins J."/>
            <person name="Shu S."/>
            <person name="Juenger T.E."/>
            <person name="Schmutz J."/>
        </authorList>
    </citation>
    <scope>NUCLEOTIDE SEQUENCE</scope>
    <source>
        <strain evidence="2">AP13</strain>
    </source>
</reference>
<sequence>MACDHGVRKLEARRLQRHRSVWWRLRRVHRRGRPARCHQPVRRGKAEDVRRRRCGLALVADEARSPMGGALGGHLPWCRCPPPPPPPPRARLTPWPSIHGTDSGVESAPRCGPPRCRSPAA</sequence>
<dbReference type="EMBL" id="CM029043">
    <property type="protein sequence ID" value="KAG2612392.1"/>
    <property type="molecule type" value="Genomic_DNA"/>
</dbReference>
<evidence type="ECO:0000256" key="1">
    <source>
        <dbReference type="SAM" id="MobiDB-lite"/>
    </source>
</evidence>
<evidence type="ECO:0000313" key="2">
    <source>
        <dbReference type="EMBL" id="KAG2612392.1"/>
    </source>
</evidence>
<keyword evidence="3" id="KW-1185">Reference proteome</keyword>
<comment type="caution">
    <text evidence="2">The sequence shown here is derived from an EMBL/GenBank/DDBJ whole genome shotgun (WGS) entry which is preliminary data.</text>
</comment>
<gene>
    <name evidence="2" type="ORF">PVAP13_4KG206930</name>
</gene>
<feature type="region of interest" description="Disordered" evidence="1">
    <location>
        <begin position="82"/>
        <end position="121"/>
    </location>
</feature>